<comment type="caution">
    <text evidence="2">The sequence shown here is derived from an EMBL/GenBank/DDBJ whole genome shotgun (WGS) entry which is preliminary data.</text>
</comment>
<dbReference type="PANTHER" id="PTHR31672">
    <property type="entry name" value="BNACNNG10540D PROTEIN"/>
    <property type="match status" value="1"/>
</dbReference>
<dbReference type="InterPro" id="IPR036047">
    <property type="entry name" value="F-box-like_dom_sf"/>
</dbReference>
<keyword evidence="3" id="KW-1185">Reference proteome</keyword>
<dbReference type="EMBL" id="SZYD01000002">
    <property type="protein sequence ID" value="KAD7117300.1"/>
    <property type="molecule type" value="Genomic_DNA"/>
</dbReference>
<dbReference type="Gene3D" id="1.20.1280.50">
    <property type="match status" value="1"/>
</dbReference>
<dbReference type="PROSITE" id="PS50181">
    <property type="entry name" value="FBOX"/>
    <property type="match status" value="1"/>
</dbReference>
<evidence type="ECO:0000313" key="2">
    <source>
        <dbReference type="EMBL" id="KAD7117300.1"/>
    </source>
</evidence>
<dbReference type="InterPro" id="IPR050796">
    <property type="entry name" value="SCF_F-box_component"/>
</dbReference>
<dbReference type="Proteomes" id="UP000326396">
    <property type="component" value="Linkage Group LG10"/>
</dbReference>
<dbReference type="NCBIfam" id="TIGR01640">
    <property type="entry name" value="F_box_assoc_1"/>
    <property type="match status" value="1"/>
</dbReference>
<reference evidence="2 3" key="1">
    <citation type="submission" date="2019-05" db="EMBL/GenBank/DDBJ databases">
        <title>Mikania micrantha, genome provides insights into the molecular mechanism of rapid growth.</title>
        <authorList>
            <person name="Liu B."/>
        </authorList>
    </citation>
    <scope>NUCLEOTIDE SEQUENCE [LARGE SCALE GENOMIC DNA]</scope>
    <source>
        <strain evidence="2">NLD-2019</strain>
        <tissue evidence="2">Leaf</tissue>
    </source>
</reference>
<feature type="domain" description="F-box" evidence="1">
    <location>
        <begin position="7"/>
        <end position="54"/>
    </location>
</feature>
<accession>A0A5N6PXL3</accession>
<evidence type="ECO:0000313" key="3">
    <source>
        <dbReference type="Proteomes" id="UP000326396"/>
    </source>
</evidence>
<dbReference type="OrthoDB" id="1938527at2759"/>
<dbReference type="InterPro" id="IPR001810">
    <property type="entry name" value="F-box_dom"/>
</dbReference>
<organism evidence="2 3">
    <name type="scientific">Mikania micrantha</name>
    <name type="common">bitter vine</name>
    <dbReference type="NCBI Taxonomy" id="192012"/>
    <lineage>
        <taxon>Eukaryota</taxon>
        <taxon>Viridiplantae</taxon>
        <taxon>Streptophyta</taxon>
        <taxon>Embryophyta</taxon>
        <taxon>Tracheophyta</taxon>
        <taxon>Spermatophyta</taxon>
        <taxon>Magnoliopsida</taxon>
        <taxon>eudicotyledons</taxon>
        <taxon>Gunneridae</taxon>
        <taxon>Pentapetalae</taxon>
        <taxon>asterids</taxon>
        <taxon>campanulids</taxon>
        <taxon>Asterales</taxon>
        <taxon>Asteraceae</taxon>
        <taxon>Asteroideae</taxon>
        <taxon>Heliantheae alliance</taxon>
        <taxon>Eupatorieae</taxon>
        <taxon>Mikania</taxon>
    </lineage>
</organism>
<proteinExistence type="predicted"/>
<dbReference type="Pfam" id="PF00646">
    <property type="entry name" value="F-box"/>
    <property type="match status" value="1"/>
</dbReference>
<dbReference type="InterPro" id="IPR006527">
    <property type="entry name" value="F-box-assoc_dom_typ1"/>
</dbReference>
<evidence type="ECO:0000259" key="1">
    <source>
        <dbReference type="PROSITE" id="PS50181"/>
    </source>
</evidence>
<dbReference type="PANTHER" id="PTHR31672:SF11">
    <property type="entry name" value="F-BOX PROTEIN CPR1-LIKE ISOFORM X2"/>
    <property type="match status" value="1"/>
</dbReference>
<protein>
    <recommendedName>
        <fullName evidence="1">F-box domain-containing protein</fullName>
    </recommendedName>
</protein>
<dbReference type="Pfam" id="PF07734">
    <property type="entry name" value="FBA_1"/>
    <property type="match status" value="1"/>
</dbReference>
<gene>
    <name evidence="2" type="ORF">E3N88_04568</name>
</gene>
<dbReference type="AlphaFoldDB" id="A0A5N6PXL3"/>
<dbReference type="InterPro" id="IPR017451">
    <property type="entry name" value="F-box-assoc_interact_dom"/>
</dbReference>
<dbReference type="SMART" id="SM00256">
    <property type="entry name" value="FBOX"/>
    <property type="match status" value="1"/>
</dbReference>
<dbReference type="SUPFAM" id="SSF81383">
    <property type="entry name" value="F-box domain"/>
    <property type="match status" value="1"/>
</dbReference>
<sequence length="373" mass="42591">MPMKISAFEVPVLPYDLIFKILLLLPAKDLLRLSIVCKTWHRLINSPNFVEAHMSRCEPVLTFLKHFSYSQRDTFSINANNGPFTLFEPSSSKKRNHQIFLMEVKDGSSKISDLNISGFGDILATCDGLLLATNNSGTLLLLNPTTRKLLPVKPGTMVPPRDESYGFVFSHHTREYKVVHLFRDESGHIDSEILNLNTMSWRGCNVPSFGLFRDFNHKPVAASGVLYWLPGHHSVDYFVSMDIDDEKFVRKTLPVNSTGLNDRFLENQGLLNFAAQMTVYRIQVWTLKTNECDGKWVKRCIVNMDYDITGLVPMLITKNGRYMIFKLSKDAVYEYDMEEEEMEKVSVDGNLTFKMAFPHVSTLVSLENSAPLW</sequence>
<name>A0A5N6PXL3_9ASTR</name>